<reference evidence="1" key="1">
    <citation type="journal article" date="2019" name="bioRxiv">
        <title>The Genome of the Zebra Mussel, Dreissena polymorpha: A Resource for Invasive Species Research.</title>
        <authorList>
            <person name="McCartney M.A."/>
            <person name="Auch B."/>
            <person name="Kono T."/>
            <person name="Mallez S."/>
            <person name="Zhang Y."/>
            <person name="Obille A."/>
            <person name="Becker A."/>
            <person name="Abrahante J.E."/>
            <person name="Garbe J."/>
            <person name="Badalamenti J.P."/>
            <person name="Herman A."/>
            <person name="Mangelson H."/>
            <person name="Liachko I."/>
            <person name="Sullivan S."/>
            <person name="Sone E.D."/>
            <person name="Koren S."/>
            <person name="Silverstein K.A.T."/>
            <person name="Beckman K.B."/>
            <person name="Gohl D.M."/>
        </authorList>
    </citation>
    <scope>NUCLEOTIDE SEQUENCE</scope>
    <source>
        <strain evidence="1">Duluth1</strain>
        <tissue evidence="1">Whole animal</tissue>
    </source>
</reference>
<protein>
    <submittedName>
        <fullName evidence="1">Uncharacterized protein</fullName>
    </submittedName>
</protein>
<proteinExistence type="predicted"/>
<reference evidence="1" key="2">
    <citation type="submission" date="2020-11" db="EMBL/GenBank/DDBJ databases">
        <authorList>
            <person name="McCartney M.A."/>
            <person name="Auch B."/>
            <person name="Kono T."/>
            <person name="Mallez S."/>
            <person name="Becker A."/>
            <person name="Gohl D.M."/>
            <person name="Silverstein K.A.T."/>
            <person name="Koren S."/>
            <person name="Bechman K.B."/>
            <person name="Herman A."/>
            <person name="Abrahante J.E."/>
            <person name="Garbe J."/>
        </authorList>
    </citation>
    <scope>NUCLEOTIDE SEQUENCE</scope>
    <source>
        <strain evidence="1">Duluth1</strain>
        <tissue evidence="1">Whole animal</tissue>
    </source>
</reference>
<comment type="caution">
    <text evidence="1">The sequence shown here is derived from an EMBL/GenBank/DDBJ whole genome shotgun (WGS) entry which is preliminary data.</text>
</comment>
<evidence type="ECO:0000313" key="2">
    <source>
        <dbReference type="Proteomes" id="UP000828390"/>
    </source>
</evidence>
<dbReference type="AlphaFoldDB" id="A0A9D4KW29"/>
<name>A0A9D4KW29_DREPO</name>
<sequence>MQHNRDYAFVIEFRLDVTTISVLPSIGDCVVVVKPLRIIACDLGTASMMGRIGQYAEKIVGPS</sequence>
<evidence type="ECO:0000313" key="1">
    <source>
        <dbReference type="EMBL" id="KAH3847178.1"/>
    </source>
</evidence>
<organism evidence="1 2">
    <name type="scientific">Dreissena polymorpha</name>
    <name type="common">Zebra mussel</name>
    <name type="synonym">Mytilus polymorpha</name>
    <dbReference type="NCBI Taxonomy" id="45954"/>
    <lineage>
        <taxon>Eukaryota</taxon>
        <taxon>Metazoa</taxon>
        <taxon>Spiralia</taxon>
        <taxon>Lophotrochozoa</taxon>
        <taxon>Mollusca</taxon>
        <taxon>Bivalvia</taxon>
        <taxon>Autobranchia</taxon>
        <taxon>Heteroconchia</taxon>
        <taxon>Euheterodonta</taxon>
        <taxon>Imparidentia</taxon>
        <taxon>Neoheterodontei</taxon>
        <taxon>Myida</taxon>
        <taxon>Dreissenoidea</taxon>
        <taxon>Dreissenidae</taxon>
        <taxon>Dreissena</taxon>
    </lineage>
</organism>
<keyword evidence="2" id="KW-1185">Reference proteome</keyword>
<accession>A0A9D4KW29</accession>
<dbReference type="EMBL" id="JAIWYP010000003">
    <property type="protein sequence ID" value="KAH3847178.1"/>
    <property type="molecule type" value="Genomic_DNA"/>
</dbReference>
<gene>
    <name evidence="1" type="ORF">DPMN_089495</name>
</gene>
<dbReference type="Proteomes" id="UP000828390">
    <property type="component" value="Unassembled WGS sequence"/>
</dbReference>